<comment type="caution">
    <text evidence="2">The sequence shown here is derived from an EMBL/GenBank/DDBJ whole genome shotgun (WGS) entry which is preliminary data.</text>
</comment>
<protein>
    <recommendedName>
        <fullName evidence="1">T4 RNA ligase 1-like N-terminal domain-containing protein</fullName>
    </recommendedName>
</protein>
<dbReference type="STRING" id="1802421.A2318_03965"/>
<evidence type="ECO:0000259" key="1">
    <source>
        <dbReference type="Pfam" id="PF09511"/>
    </source>
</evidence>
<dbReference type="Proteomes" id="UP000177331">
    <property type="component" value="Unassembled WGS sequence"/>
</dbReference>
<proteinExistence type="predicted"/>
<dbReference type="AlphaFoldDB" id="A0A1F7W536"/>
<gene>
    <name evidence="2" type="ORF">A2318_03965</name>
</gene>
<organism evidence="2 3">
    <name type="scientific">Candidatus Uhrbacteria bacterium RIFOXYB2_FULL_45_11</name>
    <dbReference type="NCBI Taxonomy" id="1802421"/>
    <lineage>
        <taxon>Bacteria</taxon>
        <taxon>Candidatus Uhriibacteriota</taxon>
    </lineage>
</organism>
<feature type="domain" description="T4 RNA ligase 1-like N-terminal" evidence="1">
    <location>
        <begin position="98"/>
        <end position="317"/>
    </location>
</feature>
<dbReference type="Pfam" id="PF09511">
    <property type="entry name" value="RNA_lig_T4_1"/>
    <property type="match status" value="1"/>
</dbReference>
<evidence type="ECO:0000313" key="3">
    <source>
        <dbReference type="Proteomes" id="UP000177331"/>
    </source>
</evidence>
<reference evidence="2 3" key="1">
    <citation type="journal article" date="2016" name="Nat. Commun.">
        <title>Thousands of microbial genomes shed light on interconnected biogeochemical processes in an aquifer system.</title>
        <authorList>
            <person name="Anantharaman K."/>
            <person name="Brown C.T."/>
            <person name="Hug L.A."/>
            <person name="Sharon I."/>
            <person name="Castelle C.J."/>
            <person name="Probst A.J."/>
            <person name="Thomas B.C."/>
            <person name="Singh A."/>
            <person name="Wilkins M.J."/>
            <person name="Karaoz U."/>
            <person name="Brodie E.L."/>
            <person name="Williams K.H."/>
            <person name="Hubbard S.S."/>
            <person name="Banfield J.F."/>
        </authorList>
    </citation>
    <scope>NUCLEOTIDE SEQUENCE [LARGE SCALE GENOMIC DNA]</scope>
</reference>
<dbReference type="InterPro" id="IPR019039">
    <property type="entry name" value="T4-Rnl1-like_N"/>
</dbReference>
<accession>A0A1F7W536</accession>
<dbReference type="EMBL" id="MGFD01000033">
    <property type="protein sequence ID" value="OGL97933.1"/>
    <property type="molecule type" value="Genomic_DNA"/>
</dbReference>
<evidence type="ECO:0000313" key="2">
    <source>
        <dbReference type="EMBL" id="OGL97933.1"/>
    </source>
</evidence>
<sequence length="422" mass="48059">MNLELRREGIMALSAIVHRMGLAGIDSREKFRAWAKEEQTFLIHAFHYPIAPGMPPIHALFTADFHPELPLVMFNYSSTAHNTLHGHPEGWTLALRMCRGIVFELVTGRLVAHPFPKFFNLNEHPETMLETILQKLAHFHGGAIYGWNATKKMDGHLGIIFEYKGSLLFTTRGTFGSPSAKLGTTMLRRYEERCGWKHVFNPNQTILVELIDPATKVHVNYDGQSEFVLLGAYNRETLEDIILGSITTMPSPEEFLWEIAKRLKLPAQTNGPLFSKLADPIGDLTKLIASMKDRTVTNEEGFVIHLFDGTRFKIKYEAYIGLMVRAKLKGPTYMMNRIMAGNLDRMLLTLSEEVVPAANEQLGRILRVQFSRADLKERREYLYGLVPPELSTTYYRGKCREFLKFLDAGWQKPAEPNDSAEE</sequence>
<name>A0A1F7W536_9BACT</name>